<reference evidence="4" key="1">
    <citation type="journal article" date="2019" name="Int. J. Syst. Evol. Microbiol.">
        <title>The Global Catalogue of Microorganisms (GCM) 10K type strain sequencing project: providing services to taxonomists for standard genome sequencing and annotation.</title>
        <authorList>
            <consortium name="The Broad Institute Genomics Platform"/>
            <consortium name="The Broad Institute Genome Sequencing Center for Infectious Disease"/>
            <person name="Wu L."/>
            <person name="Ma J."/>
        </authorList>
    </citation>
    <scope>NUCLEOTIDE SEQUENCE [LARGE SCALE GENOMIC DNA]</scope>
    <source>
        <strain evidence="4">KCTC 52232</strain>
    </source>
</reference>
<evidence type="ECO:0000259" key="2">
    <source>
        <dbReference type="Pfam" id="PF13472"/>
    </source>
</evidence>
<dbReference type="InterPro" id="IPR051532">
    <property type="entry name" value="Ester_Hydrolysis_Enzymes"/>
</dbReference>
<dbReference type="InterPro" id="IPR036514">
    <property type="entry name" value="SGNH_hydro_sf"/>
</dbReference>
<dbReference type="Gene3D" id="3.40.50.1110">
    <property type="entry name" value="SGNH hydrolase"/>
    <property type="match status" value="1"/>
</dbReference>
<name>A0ABW5XQS3_9SPHI</name>
<evidence type="ECO:0000313" key="3">
    <source>
        <dbReference type="EMBL" id="MFD2865805.1"/>
    </source>
</evidence>
<dbReference type="GO" id="GO:0016787">
    <property type="term" value="F:hydrolase activity"/>
    <property type="evidence" value="ECO:0007669"/>
    <property type="project" value="UniProtKB-KW"/>
</dbReference>
<dbReference type="Proteomes" id="UP001597601">
    <property type="component" value="Unassembled WGS sequence"/>
</dbReference>
<feature type="domain" description="SGNH hydrolase-type esterase" evidence="2">
    <location>
        <begin position="43"/>
        <end position="211"/>
    </location>
</feature>
<dbReference type="RefSeq" id="WP_377128805.1">
    <property type="nucleotide sequence ID" value="NZ_JBHUHN010000001.1"/>
</dbReference>
<feature type="signal peptide" evidence="1">
    <location>
        <begin position="1"/>
        <end position="24"/>
    </location>
</feature>
<dbReference type="CDD" id="cd00229">
    <property type="entry name" value="SGNH_hydrolase"/>
    <property type="match status" value="1"/>
</dbReference>
<organism evidence="3 4">
    <name type="scientific">Mucilaginibacter antarcticus</name>
    <dbReference type="NCBI Taxonomy" id="1855725"/>
    <lineage>
        <taxon>Bacteria</taxon>
        <taxon>Pseudomonadati</taxon>
        <taxon>Bacteroidota</taxon>
        <taxon>Sphingobacteriia</taxon>
        <taxon>Sphingobacteriales</taxon>
        <taxon>Sphingobacteriaceae</taxon>
        <taxon>Mucilaginibacter</taxon>
    </lineage>
</organism>
<sequence length="230" mass="25777">MKFYLKIALPALLLIASQFDIAHAQSKLIKNLEAGKPQILVTYGTSLTAAVGGKAWVNEITATLNKKYNGLLTTINSAKSAMWSTWGVQHLEDSVIKKNPDAIIIEFGMNDAFLNYKTSVELARLNLNYMIDRIKLNNPDCEVILQTMNIALDGSGAARPDLLKYYQMYRDVAKQRKLLLIDHYPHWKALLDQGREAYLKAMPDGLHPGVEASKTMIAPYVVERLNAKKN</sequence>
<accession>A0ABW5XQS3</accession>
<dbReference type="PANTHER" id="PTHR30383">
    <property type="entry name" value="THIOESTERASE 1/PROTEASE 1/LYSOPHOSPHOLIPASE L1"/>
    <property type="match status" value="1"/>
</dbReference>
<dbReference type="InterPro" id="IPR013830">
    <property type="entry name" value="SGNH_hydro"/>
</dbReference>
<gene>
    <name evidence="3" type="ORF">ACFSYC_13985</name>
</gene>
<proteinExistence type="predicted"/>
<comment type="caution">
    <text evidence="3">The sequence shown here is derived from an EMBL/GenBank/DDBJ whole genome shotgun (WGS) entry which is preliminary data.</text>
</comment>
<keyword evidence="1" id="KW-0732">Signal</keyword>
<dbReference type="SUPFAM" id="SSF52266">
    <property type="entry name" value="SGNH hydrolase"/>
    <property type="match status" value="1"/>
</dbReference>
<feature type="chain" id="PRO_5045733694" evidence="1">
    <location>
        <begin position="25"/>
        <end position="230"/>
    </location>
</feature>
<keyword evidence="4" id="KW-1185">Reference proteome</keyword>
<protein>
    <submittedName>
        <fullName evidence="3">SGNH/GDSL hydrolase family protein</fullName>
    </submittedName>
</protein>
<keyword evidence="3" id="KW-0378">Hydrolase</keyword>
<dbReference type="EMBL" id="JBHUON010000017">
    <property type="protein sequence ID" value="MFD2865805.1"/>
    <property type="molecule type" value="Genomic_DNA"/>
</dbReference>
<dbReference type="Pfam" id="PF13472">
    <property type="entry name" value="Lipase_GDSL_2"/>
    <property type="match status" value="1"/>
</dbReference>
<evidence type="ECO:0000313" key="4">
    <source>
        <dbReference type="Proteomes" id="UP001597601"/>
    </source>
</evidence>
<evidence type="ECO:0000256" key="1">
    <source>
        <dbReference type="SAM" id="SignalP"/>
    </source>
</evidence>
<dbReference type="PANTHER" id="PTHR30383:SF5">
    <property type="entry name" value="SGNH HYDROLASE-TYPE ESTERASE DOMAIN-CONTAINING PROTEIN"/>
    <property type="match status" value="1"/>
</dbReference>